<sequence length="170" mass="19053">MANQYSFENLEQQYELNEYRYGDAVVADLRGYTGSTQYGDPHAQGIQANAPAVPFWQTFPPPTDQEQDISPEDAAFIRHNFDFERAQAAGLLAGSPPVPPVPALPIYPPVSYLGQGIPNIEQWSRNIEAGPTHPFQARRPQPSRRESQEFYAEPEAGNRIRLVPNSSLRE</sequence>
<name>A0A8H8QPS2_9BASI</name>
<feature type="region of interest" description="Disordered" evidence="1">
    <location>
        <begin position="128"/>
        <end position="170"/>
    </location>
</feature>
<gene>
    <name evidence="2" type="ORF">UBRO2_03334</name>
</gene>
<comment type="caution">
    <text evidence="2">The sequence shown here is derived from an EMBL/GenBank/DDBJ whole genome shotgun (WGS) entry which is preliminary data.</text>
</comment>
<proteinExistence type="predicted"/>
<evidence type="ECO:0000313" key="2">
    <source>
        <dbReference type="EMBL" id="SYW80066.1"/>
    </source>
</evidence>
<evidence type="ECO:0000256" key="1">
    <source>
        <dbReference type="SAM" id="MobiDB-lite"/>
    </source>
</evidence>
<dbReference type="EMBL" id="ULHB01000061">
    <property type="protein sequence ID" value="SYW80066.1"/>
    <property type="molecule type" value="Genomic_DNA"/>
</dbReference>
<evidence type="ECO:0000313" key="3">
    <source>
        <dbReference type="Proteomes" id="UP000658997"/>
    </source>
</evidence>
<protein>
    <submittedName>
        <fullName evidence="2">Uncharacterized protein</fullName>
    </submittedName>
</protein>
<accession>A0A8H8QPS2</accession>
<reference evidence="2" key="1">
    <citation type="submission" date="2018-08" db="EMBL/GenBank/DDBJ databases">
        <authorList>
            <person name="Guldener U."/>
        </authorList>
    </citation>
    <scope>NUCLEOTIDE SEQUENCE</scope>
    <source>
        <strain evidence="2">UB2</strain>
    </source>
</reference>
<dbReference type="Proteomes" id="UP000658997">
    <property type="component" value="Unassembled WGS sequence"/>
</dbReference>
<organism evidence="2 3">
    <name type="scientific">Ustilago bromivora</name>
    <dbReference type="NCBI Taxonomy" id="307758"/>
    <lineage>
        <taxon>Eukaryota</taxon>
        <taxon>Fungi</taxon>
        <taxon>Dikarya</taxon>
        <taxon>Basidiomycota</taxon>
        <taxon>Ustilaginomycotina</taxon>
        <taxon>Ustilaginomycetes</taxon>
        <taxon>Ustilaginales</taxon>
        <taxon>Ustilaginaceae</taxon>
        <taxon>Ustilago</taxon>
    </lineage>
</organism>
<keyword evidence="3" id="KW-1185">Reference proteome</keyword>
<dbReference type="AlphaFoldDB" id="A0A8H8QPS2"/>